<proteinExistence type="predicted"/>
<dbReference type="AlphaFoldDB" id="D9RAM8"/>
<dbReference type="STRING" id="610130.Closa_3551"/>
<sequence length="94" mass="10371">MKNFMNKVISKVNDVKEKAKDTAMAVVWKLQQLKAKSGAVLAQQSGEGFVDTALKILISVVIGALLLAGLYMLFNDTVLPTLVERVKELFNYRG</sequence>
<name>D9RAM8_LACSW</name>
<dbReference type="eggNOG" id="ENOG5032ZGD">
    <property type="taxonomic scope" value="Bacteria"/>
</dbReference>
<keyword evidence="3" id="KW-1185">Reference proteome</keyword>
<dbReference type="Proteomes" id="UP000001662">
    <property type="component" value="Chromosome"/>
</dbReference>
<dbReference type="HOGENOM" id="CLU_179196_0_0_9"/>
<keyword evidence="1" id="KW-1133">Transmembrane helix</keyword>
<gene>
    <name evidence="2" type="ordered locus">Closa_3551</name>
</gene>
<dbReference type="InterPro" id="IPR045765">
    <property type="entry name" value="DUF6133"/>
</dbReference>
<protein>
    <submittedName>
        <fullName evidence="2">Uncharacterized protein</fullName>
    </submittedName>
</protein>
<feature type="transmembrane region" description="Helical" evidence="1">
    <location>
        <begin position="53"/>
        <end position="74"/>
    </location>
</feature>
<keyword evidence="1" id="KW-0472">Membrane</keyword>
<organism evidence="2 3">
    <name type="scientific">Lacrimispora saccharolytica (strain ATCC 35040 / DSM 2544 / NRCC 2533 / WM1)</name>
    <name type="common">Clostridium saccharolyticum</name>
    <dbReference type="NCBI Taxonomy" id="610130"/>
    <lineage>
        <taxon>Bacteria</taxon>
        <taxon>Bacillati</taxon>
        <taxon>Bacillota</taxon>
        <taxon>Clostridia</taxon>
        <taxon>Lachnospirales</taxon>
        <taxon>Lachnospiraceae</taxon>
        <taxon>Lacrimispora</taxon>
    </lineage>
</organism>
<evidence type="ECO:0000313" key="2">
    <source>
        <dbReference type="EMBL" id="ADL06075.1"/>
    </source>
</evidence>
<dbReference type="Pfam" id="PF19629">
    <property type="entry name" value="DUF6133"/>
    <property type="match status" value="1"/>
</dbReference>
<reference evidence="2" key="1">
    <citation type="submission" date="2010-07" db="EMBL/GenBank/DDBJ databases">
        <title>Complete sequence of Clostridium saccharolyticum WM1.</title>
        <authorList>
            <consortium name="US DOE Joint Genome Institute"/>
            <person name="Lucas S."/>
            <person name="Copeland A."/>
            <person name="Lapidus A."/>
            <person name="Cheng J.-F."/>
            <person name="Bruce D."/>
            <person name="Goodwin L."/>
            <person name="Pitluck S."/>
            <person name="Chertkov O."/>
            <person name="Detter J.C."/>
            <person name="Han C."/>
            <person name="Tapia R."/>
            <person name="Land M."/>
            <person name="Hauser L."/>
            <person name="Chang Y.-J."/>
            <person name="Jeffries C."/>
            <person name="Kyrpides N."/>
            <person name="Ivanova N."/>
            <person name="Mikhailova N."/>
            <person name="Mouttaki H."/>
            <person name="Lin L."/>
            <person name="Zhou J."/>
            <person name="Hemme C.L."/>
            <person name="Woyke T."/>
        </authorList>
    </citation>
    <scope>NUCLEOTIDE SEQUENCE [LARGE SCALE GENOMIC DNA]</scope>
    <source>
        <strain evidence="2">WM1</strain>
    </source>
</reference>
<dbReference type="PaxDb" id="610130-Closa_3551"/>
<dbReference type="OrthoDB" id="1708240at2"/>
<dbReference type="EMBL" id="CP002109">
    <property type="protein sequence ID" value="ADL06075.1"/>
    <property type="molecule type" value="Genomic_DNA"/>
</dbReference>
<keyword evidence="1" id="KW-0812">Transmembrane</keyword>
<accession>D9RAM8</accession>
<evidence type="ECO:0000313" key="3">
    <source>
        <dbReference type="Proteomes" id="UP000001662"/>
    </source>
</evidence>
<evidence type="ECO:0000256" key="1">
    <source>
        <dbReference type="SAM" id="Phobius"/>
    </source>
</evidence>
<dbReference type="KEGG" id="csh:Closa_3551"/>